<feature type="coiled-coil region" evidence="5">
    <location>
        <begin position="150"/>
        <end position="184"/>
    </location>
</feature>
<dbReference type="PROSITE" id="PS51007">
    <property type="entry name" value="CYTC"/>
    <property type="match status" value="1"/>
</dbReference>
<accession>A0A5C7AQF3</accession>
<dbReference type="Proteomes" id="UP000321734">
    <property type="component" value="Unassembled WGS sequence"/>
</dbReference>
<evidence type="ECO:0000259" key="8">
    <source>
        <dbReference type="PROSITE" id="PS51007"/>
    </source>
</evidence>
<dbReference type="GO" id="GO:0009055">
    <property type="term" value="F:electron transfer activity"/>
    <property type="evidence" value="ECO:0007669"/>
    <property type="project" value="InterPro"/>
</dbReference>
<evidence type="ECO:0000256" key="5">
    <source>
        <dbReference type="SAM" id="Coils"/>
    </source>
</evidence>
<feature type="region of interest" description="Disordered" evidence="6">
    <location>
        <begin position="275"/>
        <end position="310"/>
    </location>
</feature>
<feature type="domain" description="Cytochrome c" evidence="8">
    <location>
        <begin position="194"/>
        <end position="274"/>
    </location>
</feature>
<dbReference type="InterPro" id="IPR050597">
    <property type="entry name" value="Cytochrome_c_Oxidase_Subunit"/>
</dbReference>
<dbReference type="GO" id="GO:0046872">
    <property type="term" value="F:metal ion binding"/>
    <property type="evidence" value="ECO:0007669"/>
    <property type="project" value="UniProtKB-KW"/>
</dbReference>
<organism evidence="9 10">
    <name type="scientific">Gelidibacter salicanalis</name>
    <dbReference type="NCBI Taxonomy" id="291193"/>
    <lineage>
        <taxon>Bacteria</taxon>
        <taxon>Pseudomonadati</taxon>
        <taxon>Bacteroidota</taxon>
        <taxon>Flavobacteriia</taxon>
        <taxon>Flavobacteriales</taxon>
        <taxon>Flavobacteriaceae</taxon>
        <taxon>Gelidibacter</taxon>
    </lineage>
</organism>
<keyword evidence="10" id="KW-1185">Reference proteome</keyword>
<dbReference type="Gene3D" id="6.10.280.130">
    <property type="match status" value="1"/>
</dbReference>
<comment type="caution">
    <text evidence="9">The sequence shown here is derived from an EMBL/GenBank/DDBJ whole genome shotgun (WGS) entry which is preliminary data.</text>
</comment>
<keyword evidence="1 4" id="KW-0349">Heme</keyword>
<evidence type="ECO:0000256" key="3">
    <source>
        <dbReference type="ARBA" id="ARBA00023004"/>
    </source>
</evidence>
<evidence type="ECO:0000256" key="1">
    <source>
        <dbReference type="ARBA" id="ARBA00022617"/>
    </source>
</evidence>
<feature type="transmembrane region" description="Helical" evidence="7">
    <location>
        <begin position="38"/>
        <end position="61"/>
    </location>
</feature>
<dbReference type="InterPro" id="IPR032858">
    <property type="entry name" value="CcoP_N"/>
</dbReference>
<dbReference type="Gene3D" id="1.10.760.10">
    <property type="entry name" value="Cytochrome c-like domain"/>
    <property type="match status" value="1"/>
</dbReference>
<keyword evidence="3 4" id="KW-0408">Iron</keyword>
<dbReference type="EMBL" id="VORX01000001">
    <property type="protein sequence ID" value="TXE10647.1"/>
    <property type="molecule type" value="Genomic_DNA"/>
</dbReference>
<dbReference type="PANTHER" id="PTHR33751">
    <property type="entry name" value="CBB3-TYPE CYTOCHROME C OXIDASE SUBUNIT FIXP"/>
    <property type="match status" value="1"/>
</dbReference>
<dbReference type="GO" id="GO:0020037">
    <property type="term" value="F:heme binding"/>
    <property type="evidence" value="ECO:0007669"/>
    <property type="project" value="InterPro"/>
</dbReference>
<gene>
    <name evidence="9" type="ORF">ES711_01700</name>
</gene>
<keyword evidence="7" id="KW-1133">Transmembrane helix</keyword>
<reference evidence="9 10" key="1">
    <citation type="submission" date="2019-08" db="EMBL/GenBank/DDBJ databases">
        <title>Genome sequence of Gelidibacter salicanalis IC162T.</title>
        <authorList>
            <person name="Bowman J.P."/>
        </authorList>
    </citation>
    <scope>NUCLEOTIDE SEQUENCE [LARGE SCALE GENOMIC DNA]</scope>
    <source>
        <strain evidence="9 10">IC162</strain>
    </source>
</reference>
<evidence type="ECO:0000256" key="7">
    <source>
        <dbReference type="SAM" id="Phobius"/>
    </source>
</evidence>
<keyword evidence="7" id="KW-0812">Transmembrane</keyword>
<keyword evidence="7" id="KW-0472">Membrane</keyword>
<proteinExistence type="predicted"/>
<evidence type="ECO:0000313" key="10">
    <source>
        <dbReference type="Proteomes" id="UP000321734"/>
    </source>
</evidence>
<keyword evidence="5" id="KW-0175">Coiled coil</keyword>
<dbReference type="Pfam" id="PF13442">
    <property type="entry name" value="Cytochrome_CBB3"/>
    <property type="match status" value="1"/>
</dbReference>
<keyword evidence="2 4" id="KW-0479">Metal-binding</keyword>
<feature type="compositionally biased region" description="Basic and acidic residues" evidence="6">
    <location>
        <begin position="280"/>
        <end position="290"/>
    </location>
</feature>
<name>A0A5C7AQF3_9FLAO</name>
<protein>
    <submittedName>
        <fullName evidence="9">C-type cytochrome</fullName>
    </submittedName>
</protein>
<dbReference type="InterPro" id="IPR009056">
    <property type="entry name" value="Cyt_c-like_dom"/>
</dbReference>
<dbReference type="AlphaFoldDB" id="A0A5C7AQF3"/>
<dbReference type="Pfam" id="PF14715">
    <property type="entry name" value="FixP_N"/>
    <property type="match status" value="1"/>
</dbReference>
<dbReference type="RefSeq" id="WP_146889047.1">
    <property type="nucleotide sequence ID" value="NZ_VORX01000001.1"/>
</dbReference>
<evidence type="ECO:0000313" key="9">
    <source>
        <dbReference type="EMBL" id="TXE10647.1"/>
    </source>
</evidence>
<dbReference type="InterPro" id="IPR038414">
    <property type="entry name" value="CcoP_N_sf"/>
</dbReference>
<evidence type="ECO:0000256" key="4">
    <source>
        <dbReference type="PROSITE-ProRule" id="PRU00433"/>
    </source>
</evidence>
<sequence>MRHLLPSYVRVPLIFFIIWGLIEIFVDSGNEPAFISNPMILLFLVLVLLLLLAIEAIIAALENVMYQSLDDTAKLRFRASKNSPSKIGEWINTTYTKMLGSKPIEKESEIVLDHDYDGIRELDNDLPPWWLYGFYASIVFAAVYLIRYHVFDGENQYEELETTLEIAKAELEEYKKTAKDLVDINSVVVLTDPADLANGRTLYEANCVACHMADGGGGIGPNLADEHWILGGGIKNIFNTISEGGRSGKGMIAWKSTLKPNEMAQVASYIMTFEGTTPAKPKEPEGDIWKGEGTPQNADASPDEVTSTEE</sequence>
<feature type="transmembrane region" description="Helical" evidence="7">
    <location>
        <begin position="129"/>
        <end position="146"/>
    </location>
</feature>
<evidence type="ECO:0000256" key="2">
    <source>
        <dbReference type="ARBA" id="ARBA00022723"/>
    </source>
</evidence>
<dbReference type="OrthoDB" id="9811281at2"/>
<feature type="transmembrane region" description="Helical" evidence="7">
    <location>
        <begin position="6"/>
        <end position="26"/>
    </location>
</feature>
<evidence type="ECO:0000256" key="6">
    <source>
        <dbReference type="SAM" id="MobiDB-lite"/>
    </source>
</evidence>
<dbReference type="PANTHER" id="PTHR33751:SF1">
    <property type="entry name" value="CBB3-TYPE CYTOCHROME C OXIDASE SUBUNIT FIXP"/>
    <property type="match status" value="1"/>
</dbReference>
<dbReference type="SUPFAM" id="SSF46626">
    <property type="entry name" value="Cytochrome c"/>
    <property type="match status" value="1"/>
</dbReference>
<dbReference type="InterPro" id="IPR036909">
    <property type="entry name" value="Cyt_c-like_dom_sf"/>
</dbReference>